<reference evidence="4 5" key="1">
    <citation type="submission" date="2017-09" db="EMBL/GenBank/DDBJ databases">
        <title>Depth-based differentiation of microbial function through sediment-hosted aquifers and enrichment of novel symbionts in the deep terrestrial subsurface.</title>
        <authorList>
            <person name="Probst A.J."/>
            <person name="Ladd B."/>
            <person name="Jarett J.K."/>
            <person name="Geller-Mcgrath D.E."/>
            <person name="Sieber C.M."/>
            <person name="Emerson J.B."/>
            <person name="Anantharaman K."/>
            <person name="Thomas B.C."/>
            <person name="Malmstrom R."/>
            <person name="Stieglmeier M."/>
            <person name="Klingl A."/>
            <person name="Woyke T."/>
            <person name="Ryan C.M."/>
            <person name="Banfield J.F."/>
        </authorList>
    </citation>
    <scope>NUCLEOTIDE SEQUENCE [LARGE SCALE GENOMIC DNA]</scope>
    <source>
        <strain evidence="4">CG23_combo_of_CG06-09_8_20_14_all_38_19</strain>
    </source>
</reference>
<keyword evidence="2" id="KW-0732">Signal</keyword>
<name>A0A2G9YW52_9BACT</name>
<dbReference type="CDD" id="cd00063">
    <property type="entry name" value="FN3"/>
    <property type="match status" value="1"/>
</dbReference>
<dbReference type="Proteomes" id="UP000230273">
    <property type="component" value="Unassembled WGS sequence"/>
</dbReference>
<evidence type="ECO:0000313" key="4">
    <source>
        <dbReference type="EMBL" id="PIP23468.1"/>
    </source>
</evidence>
<dbReference type="InterPro" id="IPR003961">
    <property type="entry name" value="FN3_dom"/>
</dbReference>
<dbReference type="PROSITE" id="PS50853">
    <property type="entry name" value="FN3"/>
    <property type="match status" value="2"/>
</dbReference>
<feature type="domain" description="Fibronectin type-III" evidence="3">
    <location>
        <begin position="991"/>
        <end position="1093"/>
    </location>
</feature>
<evidence type="ECO:0000256" key="2">
    <source>
        <dbReference type="SAM" id="SignalP"/>
    </source>
</evidence>
<feature type="domain" description="Fibronectin type-III" evidence="3">
    <location>
        <begin position="1192"/>
        <end position="1286"/>
    </location>
</feature>
<feature type="non-terminal residue" evidence="4">
    <location>
        <position position="1362"/>
    </location>
</feature>
<dbReference type="Pfam" id="PF19077">
    <property type="entry name" value="Big_13"/>
    <property type="match status" value="1"/>
</dbReference>
<protein>
    <recommendedName>
        <fullName evidence="3">Fibronectin type-III domain-containing protein</fullName>
    </recommendedName>
</protein>
<evidence type="ECO:0000313" key="5">
    <source>
        <dbReference type="Proteomes" id="UP000230273"/>
    </source>
</evidence>
<feature type="compositionally biased region" description="Polar residues" evidence="1">
    <location>
        <begin position="538"/>
        <end position="550"/>
    </location>
</feature>
<feature type="region of interest" description="Disordered" evidence="1">
    <location>
        <begin position="972"/>
        <end position="1003"/>
    </location>
</feature>
<accession>A0A2G9YW52</accession>
<dbReference type="SMART" id="SM00060">
    <property type="entry name" value="FN3"/>
    <property type="match status" value="5"/>
</dbReference>
<dbReference type="EMBL" id="PCRP01000050">
    <property type="protein sequence ID" value="PIP23468.1"/>
    <property type="molecule type" value="Genomic_DNA"/>
</dbReference>
<dbReference type="SUPFAM" id="SSF49265">
    <property type="entry name" value="Fibronectin type III"/>
    <property type="match status" value="2"/>
</dbReference>
<evidence type="ECO:0000259" key="3">
    <source>
        <dbReference type="PROSITE" id="PS50853"/>
    </source>
</evidence>
<dbReference type="InterPro" id="IPR044016">
    <property type="entry name" value="Big_13"/>
</dbReference>
<feature type="region of interest" description="Disordered" evidence="1">
    <location>
        <begin position="1098"/>
        <end position="1118"/>
    </location>
</feature>
<feature type="chain" id="PRO_5013916974" description="Fibronectin type-III domain-containing protein" evidence="2">
    <location>
        <begin position="31"/>
        <end position="1362"/>
    </location>
</feature>
<dbReference type="Gene3D" id="2.60.40.10">
    <property type="entry name" value="Immunoglobulins"/>
    <property type="match status" value="6"/>
</dbReference>
<organism evidence="4 5">
    <name type="scientific">Candidatus Nealsonbacteria bacterium CG23_combo_of_CG06-09_8_20_14_all_38_19</name>
    <dbReference type="NCBI Taxonomy" id="1974721"/>
    <lineage>
        <taxon>Bacteria</taxon>
        <taxon>Candidatus Nealsoniibacteriota</taxon>
    </lineage>
</organism>
<feature type="compositionally biased region" description="Low complexity" evidence="1">
    <location>
        <begin position="1098"/>
        <end position="1117"/>
    </location>
</feature>
<sequence length="1362" mass="146993">MQNPRRTYKFILILSLSVISLIVVPRNVSAADWQEVTDKRNRTSKTYQDAENPNKFSWDGSLATIHYESTIDSGNYDSPVDMTPVRVNNAVLDGWEITQNGWHYRLGTPTDKGEDGWVGFGGRKGERWFNFRLAQVGYLEWNNKHFDDVGGAINYDRENLSTQVNNLTLGPNNEELPVESALSWKNLWTTPDGGSLGIRWRVNGDELKEEIVVDQKAREWIATNKASKTKKDETWFGFVFDIDWDDIPKVIRDGVEKSKGSDLDLVDEGKNIEFKDETDRLLAFMPISDAWVVDSNGEEISNSRTELRKRFYKQGNDTYLLVGLRSDTLDSLPDGDLIIDPTLNYQVGASAWNDHEIKDVTIPGTNGTYGYLDTYAHWGNRTSAGQYGGVRFTGVTIPVSSVISTSYLSFRAHLDTAGVTCNLRIEGNDIAAAVAPTKTADFWALTRTTNSVDWNNVDSWVGGTWYNTPSLNIIIQELVDSYNYSAGSAMQFPLANNSSSTDAYRTYRTFDSTPADAPRLHIEYSTNNTPSSPTSPTQLKNDASTTISNQGYTNETNVKLRASATDADTTETLTLFLEAVANADSFSSPATPTTGTSCASGTAYADCASKIWYVTSSSDNYSSTPYTGAVNVTGLTNTTGYKWQVKACDDTPACSSWVVYNATTSNFTIDTSAPTISSPTSSDSSEYIYTNGTTIYYGDDMSSAQSFTVSGSTSDGGSGLNQATFTSTCLGSPGADATPAAWSATYEDVSSADTCTTTITVTVSDAAGNTATQDYTISYDTTNPSVVSSPTSSSHVTSTWSIDTTIDVSWTAATDTGGSGVSGYSYIFDTTSNTTPDATQDGTGTSTTSGVQSDGNSIYFHVRSLDNVGNWGTASHLGPYYIDATQPSVSLTVYSPDPTTDTTPSVTGTATDATSVLTAIQYQMDGTGGIWTTCTADDETINETSEAFTCTVSPALSDGSYTIYVRATDSASNTSSNQQDTFSVDTTPPSGPTNLTSSDHTASTWSNDNTITVTWTAATDGGSGLAGYSYIFDTTSNTTPDATQDIATVTTVTSSALSDGNSHYFHIRAVDNLGNWGTASHLGPYYIDATAPSIPGTPSTTTPTTDTTPTWSFTASTDSGSGLNTTPYTVQWCSNSNYTGCDSNTSTSTTNSFTHTQALSDGTWYFKVKAKDTLNNESSYSSSGQVLVDTSSPTSVQISSISADYTTQLTVTAQALDPGAGISGYYFQETSRNSGASSSTEYQTSSIFTDTGLSSNTQYIYKVKVKDSLNNESSYSETSSKYTLSPEPKNFTVTSVTRTSMSLTVDTLSNYTQGLSGYYFYRKGDLVNSGWIQTNTWQDSNLVCFHPFTFYVKYRNGDGTET</sequence>
<evidence type="ECO:0000256" key="1">
    <source>
        <dbReference type="SAM" id="MobiDB-lite"/>
    </source>
</evidence>
<feature type="compositionally biased region" description="Low complexity" evidence="1">
    <location>
        <begin position="526"/>
        <end position="537"/>
    </location>
</feature>
<dbReference type="InterPro" id="IPR013783">
    <property type="entry name" value="Ig-like_fold"/>
</dbReference>
<proteinExistence type="predicted"/>
<comment type="caution">
    <text evidence="4">The sequence shown here is derived from an EMBL/GenBank/DDBJ whole genome shotgun (WGS) entry which is preliminary data.</text>
</comment>
<gene>
    <name evidence="4" type="ORF">COX36_03115</name>
</gene>
<feature type="signal peptide" evidence="2">
    <location>
        <begin position="1"/>
        <end position="30"/>
    </location>
</feature>
<dbReference type="InterPro" id="IPR036116">
    <property type="entry name" value="FN3_sf"/>
</dbReference>
<feature type="region of interest" description="Disordered" evidence="1">
    <location>
        <begin position="526"/>
        <end position="550"/>
    </location>
</feature>